<accession>A0A1W1BD69</accession>
<organism evidence="2">
    <name type="scientific">hydrothermal vent metagenome</name>
    <dbReference type="NCBI Taxonomy" id="652676"/>
    <lineage>
        <taxon>unclassified sequences</taxon>
        <taxon>metagenomes</taxon>
        <taxon>ecological metagenomes</taxon>
    </lineage>
</organism>
<proteinExistence type="predicted"/>
<gene>
    <name evidence="2" type="ORF">MNB_SV-12-1006</name>
</gene>
<dbReference type="AlphaFoldDB" id="A0A1W1BD69"/>
<evidence type="ECO:0000313" key="2">
    <source>
        <dbReference type="EMBL" id="SFV51378.1"/>
    </source>
</evidence>
<sequence length="222" mass="25063">MYKKTSLISLLIILSLFLGCSNKSVEKQNETMTESSLVGKVLVGTLTLLGTKGNIGKALNASRFGGNASSYFVGKKLSDMQKRYKAKEKELIANILKIDVESNELREKNSQLVIELKSMQKKIEALKADKQLKESQKVMKQTSLKTKLQEKKVRLEQLLTQNRQVSKKIAFSKTKANQYEYTPKDRKEILKSVALLEKSSQSYTHDINKNIASIDKMISTLI</sequence>
<dbReference type="PROSITE" id="PS51257">
    <property type="entry name" value="PROKAR_LIPOPROTEIN"/>
    <property type="match status" value="1"/>
</dbReference>
<dbReference type="EMBL" id="FPHE01000018">
    <property type="protein sequence ID" value="SFV51378.1"/>
    <property type="molecule type" value="Genomic_DNA"/>
</dbReference>
<reference evidence="2" key="1">
    <citation type="submission" date="2016-10" db="EMBL/GenBank/DDBJ databases">
        <authorList>
            <person name="de Groot N.N."/>
        </authorList>
    </citation>
    <scope>NUCLEOTIDE SEQUENCE</scope>
</reference>
<evidence type="ECO:0000256" key="1">
    <source>
        <dbReference type="SAM" id="Coils"/>
    </source>
</evidence>
<protein>
    <recommendedName>
        <fullName evidence="3">Lipoprotein</fullName>
    </recommendedName>
</protein>
<name>A0A1W1BD69_9ZZZZ</name>
<keyword evidence="1" id="KW-0175">Coiled coil</keyword>
<evidence type="ECO:0008006" key="3">
    <source>
        <dbReference type="Google" id="ProtNLM"/>
    </source>
</evidence>
<feature type="coiled-coil region" evidence="1">
    <location>
        <begin position="102"/>
        <end position="168"/>
    </location>
</feature>